<gene>
    <name evidence="2" type="ORF">RSOL_037720</name>
</gene>
<sequence>MVIYGPLLSSLWGWAVRPTRISLLEPSLKALREASATSCHNLEVDFNELFFTPSLNQPVTPVKNAKRKRHGVDSPPEASVQLPAGQYGLDDPHSSSVPGASAQALAIATYDSPNPTAGNASTEVTPARSERLGDANVFMDQQWEKIYRTRIVDFAILYLSSDQKRRVKIQDDELYEFDQIKVPSAVEGKCPPSQEGTERDFQNFLTVLLRLAQLDIEEKRLFFFEVYDCMYFVGIAFAGGYWTFPTCESRSFGSLVWSKPIYIKSKLHSVILDAMFEAAENAPNNPGEHLKLQSSLAEHKSKPGAPFQLADAEA</sequence>
<proteinExistence type="predicted"/>
<feature type="region of interest" description="Disordered" evidence="1">
    <location>
        <begin position="287"/>
        <end position="314"/>
    </location>
</feature>
<organism evidence="2 3">
    <name type="scientific">Rhizoctonia solani AG-3 Rhs1AP</name>
    <dbReference type="NCBI Taxonomy" id="1086054"/>
    <lineage>
        <taxon>Eukaryota</taxon>
        <taxon>Fungi</taxon>
        <taxon>Dikarya</taxon>
        <taxon>Basidiomycota</taxon>
        <taxon>Agaricomycotina</taxon>
        <taxon>Agaricomycetes</taxon>
        <taxon>Cantharellales</taxon>
        <taxon>Ceratobasidiaceae</taxon>
        <taxon>Rhizoctonia</taxon>
    </lineage>
</organism>
<evidence type="ECO:0000256" key="1">
    <source>
        <dbReference type="SAM" id="MobiDB-lite"/>
    </source>
</evidence>
<comment type="caution">
    <text evidence="2">The sequence shown here is derived from an EMBL/GenBank/DDBJ whole genome shotgun (WGS) entry which is preliminary data.</text>
</comment>
<accession>X8IVZ8</accession>
<name>X8IVZ8_9AGAM</name>
<protein>
    <submittedName>
        <fullName evidence="2">Uncharacterized protein</fullName>
    </submittedName>
</protein>
<dbReference type="EMBL" id="JATN01000322">
    <property type="protein sequence ID" value="EUC54318.1"/>
    <property type="molecule type" value="Genomic_DNA"/>
</dbReference>
<dbReference type="AlphaFoldDB" id="X8IVZ8"/>
<dbReference type="Proteomes" id="UP000030108">
    <property type="component" value="Unassembled WGS sequence"/>
</dbReference>
<reference evidence="3" key="1">
    <citation type="journal article" date="2014" name="Genome Announc.">
        <title>Draft genome sequence of the plant-pathogenic soil fungus Rhizoctonia solani anastomosis group 3 strain Rhs1AP.</title>
        <authorList>
            <person name="Cubeta M.A."/>
            <person name="Thomas E."/>
            <person name="Dean R.A."/>
            <person name="Jabaji S."/>
            <person name="Neate S.M."/>
            <person name="Tavantzis S."/>
            <person name="Toda T."/>
            <person name="Vilgalys R."/>
            <person name="Bharathan N."/>
            <person name="Fedorova-Abrams N."/>
            <person name="Pakala S.B."/>
            <person name="Pakala S.M."/>
            <person name="Zafar N."/>
            <person name="Joardar V."/>
            <person name="Losada L."/>
            <person name="Nierman W.C."/>
        </authorList>
    </citation>
    <scope>NUCLEOTIDE SEQUENCE [LARGE SCALE GENOMIC DNA]</scope>
    <source>
        <strain evidence="3">AG-3</strain>
    </source>
</reference>
<evidence type="ECO:0000313" key="2">
    <source>
        <dbReference type="EMBL" id="EUC54318.1"/>
    </source>
</evidence>
<feature type="non-terminal residue" evidence="2">
    <location>
        <position position="314"/>
    </location>
</feature>
<evidence type="ECO:0000313" key="3">
    <source>
        <dbReference type="Proteomes" id="UP000030108"/>
    </source>
</evidence>